<evidence type="ECO:0000259" key="1">
    <source>
        <dbReference type="Pfam" id="PF01814"/>
    </source>
</evidence>
<feature type="domain" description="Hemerythrin-like" evidence="1">
    <location>
        <begin position="24"/>
        <end position="154"/>
    </location>
</feature>
<reference evidence="3" key="1">
    <citation type="submission" date="2009-09" db="EMBL/GenBank/DDBJ databases">
        <title>The complete genome of Nakamurella multipartita DSM 44233.</title>
        <authorList>
            <consortium name="US DOE Joint Genome Institute (JGI-PGF)"/>
            <person name="Lucas S."/>
            <person name="Copeland A."/>
            <person name="Lapidus A."/>
            <person name="Glavina del Rio T."/>
            <person name="Dalin E."/>
            <person name="Tice H."/>
            <person name="Bruce D."/>
            <person name="Goodwin L."/>
            <person name="Pitluck S."/>
            <person name="Kyrpides N."/>
            <person name="Mavromatis K."/>
            <person name="Ivanova N."/>
            <person name="Ovchinnikova G."/>
            <person name="Sims D."/>
            <person name="Meincke L."/>
            <person name="Brettin T."/>
            <person name="Detter J.C."/>
            <person name="Han C."/>
            <person name="Larimer F."/>
            <person name="Land M."/>
            <person name="Hauser L."/>
            <person name="Markowitz V."/>
            <person name="Cheng J.-F."/>
            <person name="Hugenholtz P."/>
            <person name="Woyke T."/>
            <person name="Wu D."/>
            <person name="Klenk H.-P."/>
            <person name="Eisen J.A."/>
        </authorList>
    </citation>
    <scope>NUCLEOTIDE SEQUENCE [LARGE SCALE GENOMIC DNA]</scope>
    <source>
        <strain evidence="3">ATCC 700099 / DSM 44233 / CIP 104796 / JCM 9543 / NBRC 105858 / Y-104</strain>
    </source>
</reference>
<dbReference type="CDD" id="cd12108">
    <property type="entry name" value="Hr-like"/>
    <property type="match status" value="1"/>
</dbReference>
<sequence>MSAPVDLATGTAGCPQRVGLATDLVLVHKVFRRELRLLPALVGAVPAGRADRAVLLAGHYRDLATALRHHHHAEQHLLLGRLAERAPLEPAIRDGMQARHRRHEELLDELDAMLGLWTAAADLDVRDLLVDILTELADGVTDHLDLVEQRVLPAVDRHFSNREWLALGLRAASWIPLNRMAWMLGAMLEDATEAERRNLMSKVPGPARLLYRMVGQEQYLREMRELRCPDGL</sequence>
<dbReference type="InterPro" id="IPR012312">
    <property type="entry name" value="Hemerythrin-like"/>
</dbReference>
<dbReference type="RefSeq" id="WP_015749176.1">
    <property type="nucleotide sequence ID" value="NC_013235.1"/>
</dbReference>
<dbReference type="AlphaFoldDB" id="C8XHP8"/>
<proteinExistence type="predicted"/>
<dbReference type="InParanoid" id="C8XHP8"/>
<gene>
    <name evidence="2" type="ordered locus">Namu_4061</name>
</gene>
<dbReference type="Gene3D" id="1.20.120.520">
    <property type="entry name" value="nmb1532 protein domain like"/>
    <property type="match status" value="1"/>
</dbReference>
<protein>
    <recommendedName>
        <fullName evidence="1">Hemerythrin-like domain-containing protein</fullName>
    </recommendedName>
</protein>
<organism evidence="2 3">
    <name type="scientific">Nakamurella multipartita (strain ATCC 700099 / DSM 44233 / CIP 104796 / JCM 9543 / NBRC 105858 / Y-104)</name>
    <name type="common">Microsphaera multipartita</name>
    <dbReference type="NCBI Taxonomy" id="479431"/>
    <lineage>
        <taxon>Bacteria</taxon>
        <taxon>Bacillati</taxon>
        <taxon>Actinomycetota</taxon>
        <taxon>Actinomycetes</taxon>
        <taxon>Nakamurellales</taxon>
        <taxon>Nakamurellaceae</taxon>
        <taxon>Nakamurella</taxon>
    </lineage>
</organism>
<reference evidence="2 3" key="2">
    <citation type="journal article" date="2010" name="Stand. Genomic Sci.">
        <title>Complete genome sequence of Nakamurella multipartita type strain (Y-104).</title>
        <authorList>
            <person name="Tice H."/>
            <person name="Mayilraj S."/>
            <person name="Sims D."/>
            <person name="Lapidus A."/>
            <person name="Nolan M."/>
            <person name="Lucas S."/>
            <person name="Glavina Del Rio T."/>
            <person name="Copeland A."/>
            <person name="Cheng J.F."/>
            <person name="Meincke L."/>
            <person name="Bruce D."/>
            <person name="Goodwin L."/>
            <person name="Pitluck S."/>
            <person name="Ivanova N."/>
            <person name="Mavromatis K."/>
            <person name="Ovchinnikova G."/>
            <person name="Pati A."/>
            <person name="Chen A."/>
            <person name="Palaniappan K."/>
            <person name="Land M."/>
            <person name="Hauser L."/>
            <person name="Chang Y.J."/>
            <person name="Jeffries C.D."/>
            <person name="Detter J.C."/>
            <person name="Brettin T."/>
            <person name="Rohde M."/>
            <person name="Goker M."/>
            <person name="Bristow J."/>
            <person name="Eisen J.A."/>
            <person name="Markowitz V."/>
            <person name="Hugenholtz P."/>
            <person name="Kyrpides N.C."/>
            <person name="Klenk H.P."/>
            <person name="Chen F."/>
        </authorList>
    </citation>
    <scope>NUCLEOTIDE SEQUENCE [LARGE SCALE GENOMIC DNA]</scope>
    <source>
        <strain evidence="3">ATCC 700099 / DSM 44233 / CIP 104796 / JCM 9543 / NBRC 105858 / Y-104</strain>
    </source>
</reference>
<evidence type="ECO:0000313" key="3">
    <source>
        <dbReference type="Proteomes" id="UP000002218"/>
    </source>
</evidence>
<dbReference type="KEGG" id="nml:Namu_4061"/>
<name>C8XHP8_NAKMY</name>
<dbReference type="STRING" id="479431.Namu_4061"/>
<dbReference type="EMBL" id="CP001737">
    <property type="protein sequence ID" value="ACV80351.1"/>
    <property type="molecule type" value="Genomic_DNA"/>
</dbReference>
<keyword evidence="3" id="KW-1185">Reference proteome</keyword>
<dbReference type="OrthoDB" id="5197650at2"/>
<dbReference type="eggNOG" id="COG3945">
    <property type="taxonomic scope" value="Bacteria"/>
</dbReference>
<accession>C8XHP8</accession>
<evidence type="ECO:0000313" key="2">
    <source>
        <dbReference type="EMBL" id="ACV80351.1"/>
    </source>
</evidence>
<dbReference type="Pfam" id="PF01814">
    <property type="entry name" value="Hemerythrin"/>
    <property type="match status" value="1"/>
</dbReference>
<dbReference type="Proteomes" id="UP000002218">
    <property type="component" value="Chromosome"/>
</dbReference>
<dbReference type="HOGENOM" id="CLU_095990_0_0_11"/>